<dbReference type="EMBL" id="JBEZFP010000085">
    <property type="protein sequence ID" value="MEU8137313.1"/>
    <property type="molecule type" value="Genomic_DNA"/>
</dbReference>
<name>A0ABV3DNH9_9ACTN</name>
<proteinExistence type="predicted"/>
<comment type="caution">
    <text evidence="1">The sequence shown here is derived from an EMBL/GenBank/DDBJ whole genome shotgun (WGS) entry which is preliminary data.</text>
</comment>
<sequence length="602" mass="63807">MRQDVRAAVRVGADGLHQGDHRVLKALLQHCRGLDRLSEEARTRMVESEQDAVARAERRARAQRRPYGAPEAAAARLAAGETDRLVLVETGPEGFATCTLTASAVGVVTAGPVVRNVREWSDAVPSTGVRSRAEMLFLAAGGVGLKGAPPDPDTLLAWARELLHPSEGEAPGQTTEHVLIHRRANWLLPDLFAAAVRRIAPPVSEFIAEPGSPDLADRADALCSGVPLRRSYHLALASVAAPGGRVSVTYVELFPVGTAVRRGLPVEAAVPVARPPGRAGPAALPVVVRGAGPDREWSELTVARADIPVPGEAVVVASLERPGRVRLRVRGSGADAAQAGSWPQSWAELSASLPSHHNTDVGADVMVAVELGGPAQLVTQRLEVVRTLAHALRVGVGVHAGGLPGHAGAARLAAIGYADHSDNRRQADDPCRTAGFASPGELMAILQDWQPTPVVDQFAAPVEDALHRALHFDWRPGAQRTLVVVGSRPAGLTTRVGSVVHARVCPSRLDWAEALAELRARGVRTVAMVDEPAWMTHSDPAIPRDNTRRMWQQLGADGRFVLGSAAHLRSLADLVVPAASAELVLPVRAPGRQRDHADPPPY</sequence>
<dbReference type="RefSeq" id="WP_358359034.1">
    <property type="nucleotide sequence ID" value="NZ_JBEZFP010000085.1"/>
</dbReference>
<organism evidence="1 2">
    <name type="scientific">Streptodolium elevatio</name>
    <dbReference type="NCBI Taxonomy" id="3157996"/>
    <lineage>
        <taxon>Bacteria</taxon>
        <taxon>Bacillati</taxon>
        <taxon>Actinomycetota</taxon>
        <taxon>Actinomycetes</taxon>
        <taxon>Kitasatosporales</taxon>
        <taxon>Streptomycetaceae</taxon>
        <taxon>Streptodolium</taxon>
    </lineage>
</organism>
<protein>
    <submittedName>
        <fullName evidence="1">Uncharacterized protein</fullName>
    </submittedName>
</protein>
<evidence type="ECO:0000313" key="2">
    <source>
        <dbReference type="Proteomes" id="UP001551482"/>
    </source>
</evidence>
<gene>
    <name evidence="1" type="ORF">AB0C36_27845</name>
</gene>
<evidence type="ECO:0000313" key="1">
    <source>
        <dbReference type="EMBL" id="MEU8137313.1"/>
    </source>
</evidence>
<reference evidence="1 2" key="1">
    <citation type="submission" date="2024-06" db="EMBL/GenBank/DDBJ databases">
        <title>The Natural Products Discovery Center: Release of the First 8490 Sequenced Strains for Exploring Actinobacteria Biosynthetic Diversity.</title>
        <authorList>
            <person name="Kalkreuter E."/>
            <person name="Kautsar S.A."/>
            <person name="Yang D."/>
            <person name="Bader C.D."/>
            <person name="Teijaro C.N."/>
            <person name="Fluegel L."/>
            <person name="Davis C.M."/>
            <person name="Simpson J.R."/>
            <person name="Lauterbach L."/>
            <person name="Steele A.D."/>
            <person name="Gui C."/>
            <person name="Meng S."/>
            <person name="Li G."/>
            <person name="Viehrig K."/>
            <person name="Ye F."/>
            <person name="Su P."/>
            <person name="Kiefer A.F."/>
            <person name="Nichols A."/>
            <person name="Cepeda A.J."/>
            <person name="Yan W."/>
            <person name="Fan B."/>
            <person name="Jiang Y."/>
            <person name="Adhikari A."/>
            <person name="Zheng C.-J."/>
            <person name="Schuster L."/>
            <person name="Cowan T.M."/>
            <person name="Smanski M.J."/>
            <person name="Chevrette M.G."/>
            <person name="De Carvalho L.P.S."/>
            <person name="Shen B."/>
        </authorList>
    </citation>
    <scope>NUCLEOTIDE SEQUENCE [LARGE SCALE GENOMIC DNA]</scope>
    <source>
        <strain evidence="1 2">NPDC048946</strain>
    </source>
</reference>
<keyword evidence="2" id="KW-1185">Reference proteome</keyword>
<accession>A0ABV3DNH9</accession>
<dbReference type="Proteomes" id="UP001551482">
    <property type="component" value="Unassembled WGS sequence"/>
</dbReference>